<sequence>MDQRSITPCRKIGFTPTEKLITCFKAFLQDWQGLNHYTYFNKIKNFNSLLIFHLLKTSKEE</sequence>
<protein>
    <submittedName>
        <fullName evidence="2">Uncharacterized protein</fullName>
    </submittedName>
</protein>
<reference evidence="3" key="2">
    <citation type="submission" date="2018-03" db="EMBL/GenBank/DDBJ databases">
        <title>FDA dAtabase for Regulatory Grade micrObial Sequences (FDA-ARGOS): Supporting development and validation of Infectious Disease Dx tests.</title>
        <authorList>
            <person name="Kerrigan L."/>
            <person name="Tallon L."/>
            <person name="Sadzewicz L."/>
            <person name="Sengamalay N."/>
            <person name="Ott S."/>
            <person name="Godinez A."/>
            <person name="Nagaraj S."/>
            <person name="Vavikolanu K."/>
            <person name="Vyas G."/>
            <person name="Nadendla S."/>
            <person name="George J."/>
            <person name="Sichtig H."/>
        </authorList>
    </citation>
    <scope>NUCLEOTIDE SEQUENCE [LARGE SCALE GENOMIC DNA]</scope>
    <source>
        <strain evidence="3">FDAARGOS_295</strain>
    </source>
</reference>
<dbReference type="Proteomes" id="UP000275504">
    <property type="component" value="Chromosome"/>
</dbReference>
<evidence type="ECO:0000313" key="3">
    <source>
        <dbReference type="Proteomes" id="UP000239717"/>
    </source>
</evidence>
<evidence type="ECO:0000313" key="1">
    <source>
        <dbReference type="EMBL" id="AVL47095.1"/>
    </source>
</evidence>
<accession>A0A381D3V0</accession>
<dbReference type="EMBL" id="LR134359">
    <property type="protein sequence ID" value="VEG61996.1"/>
    <property type="molecule type" value="Genomic_DNA"/>
</dbReference>
<reference evidence="2 4" key="3">
    <citation type="submission" date="2018-12" db="EMBL/GenBank/DDBJ databases">
        <authorList>
            <consortium name="Pathogen Informatics"/>
        </authorList>
    </citation>
    <scope>NUCLEOTIDE SEQUENCE [LARGE SCALE GENOMIC DNA]</scope>
    <source>
        <strain evidence="2 4">NCTC11951</strain>
    </source>
</reference>
<evidence type="ECO:0000313" key="2">
    <source>
        <dbReference type="EMBL" id="VEG61996.1"/>
    </source>
</evidence>
<name>A0A381D3V0_CAMJU</name>
<reference evidence="1" key="1">
    <citation type="submission" date="2018-03" db="EMBL/GenBank/DDBJ databases">
        <title>FDA dAtabase for Regulatory Grade micrObial Sequences (FDA-ARGOS): Supporting development and validation of Infectious Disease Dx tests.</title>
        <authorList>
            <person name="Kerrigan L."/>
            <person name="Tallon L.J."/>
            <person name="Sadzewicz L."/>
            <person name="Sengamalay N."/>
            <person name="Ott S."/>
            <person name="Godinez A."/>
            <person name="Nagaraj S."/>
            <person name="Vavikolanu K."/>
            <person name="Vyas G."/>
            <person name="Nadendla S."/>
            <person name="Aluvathingal J."/>
            <person name="Sichtig H."/>
        </authorList>
    </citation>
    <scope>NUCLEOTIDE SEQUENCE</scope>
    <source>
        <strain evidence="1">FDAARGOS_295</strain>
    </source>
</reference>
<gene>
    <name evidence="1" type="ORF">CEP74_04480</name>
    <name evidence="2" type="ORF">NCTC11951_01126</name>
</gene>
<dbReference type="AlphaFoldDB" id="A0A381D3V0"/>
<proteinExistence type="predicted"/>
<dbReference type="Proteomes" id="UP000239717">
    <property type="component" value="Chromosome"/>
</dbReference>
<dbReference type="EMBL" id="CP027403">
    <property type="protein sequence ID" value="AVL47095.1"/>
    <property type="molecule type" value="Genomic_DNA"/>
</dbReference>
<evidence type="ECO:0000313" key="4">
    <source>
        <dbReference type="Proteomes" id="UP000275504"/>
    </source>
</evidence>
<organism evidence="2 4">
    <name type="scientific">Campylobacter jejuni subsp. doylei</name>
    <dbReference type="NCBI Taxonomy" id="32021"/>
    <lineage>
        <taxon>Bacteria</taxon>
        <taxon>Pseudomonadati</taxon>
        <taxon>Campylobacterota</taxon>
        <taxon>Epsilonproteobacteria</taxon>
        <taxon>Campylobacterales</taxon>
        <taxon>Campylobacteraceae</taxon>
        <taxon>Campylobacter</taxon>
    </lineage>
</organism>